<evidence type="ECO:0000313" key="2">
    <source>
        <dbReference type="EMBL" id="GGP05482.1"/>
    </source>
</evidence>
<feature type="chain" id="PRO_5045830305" description="DUF4488 domain-containing protein" evidence="1">
    <location>
        <begin position="20"/>
        <end position="177"/>
    </location>
</feature>
<dbReference type="Proteomes" id="UP000620064">
    <property type="component" value="Unassembled WGS sequence"/>
</dbReference>
<accession>A0ABQ2NKA2</accession>
<gene>
    <name evidence="2" type="ORF">GCM10010992_21740</name>
</gene>
<organism evidence="2 3">
    <name type="scientific">Cloacibacterium rupense</name>
    <dbReference type="NCBI Taxonomy" id="517423"/>
    <lineage>
        <taxon>Bacteria</taxon>
        <taxon>Pseudomonadati</taxon>
        <taxon>Bacteroidota</taxon>
        <taxon>Flavobacteriia</taxon>
        <taxon>Flavobacteriales</taxon>
        <taxon>Weeksellaceae</taxon>
    </lineage>
</organism>
<keyword evidence="1" id="KW-0732">Signal</keyword>
<sequence>MKKIVFSLLFCLLSFLNFAQEKTLNEILAGPWRGFSSEQVPNMGEVNTGVYMKLVFNEKIDGSKTEYPFYGTNQIEFIYTDQFGTKTYFALVNVSGTFNIKDKTLYVNDDSFASYDSLPDGMNWELGKFKVTAYKDQDHAGFFLLKGVSLDANNNVKSGSRIYYTTDLTYNPWKQKY</sequence>
<keyword evidence="3" id="KW-1185">Reference proteome</keyword>
<dbReference type="EMBL" id="BMLV01000005">
    <property type="protein sequence ID" value="GGP05482.1"/>
    <property type="molecule type" value="Genomic_DNA"/>
</dbReference>
<proteinExistence type="predicted"/>
<evidence type="ECO:0008006" key="4">
    <source>
        <dbReference type="Google" id="ProtNLM"/>
    </source>
</evidence>
<dbReference type="RefSeq" id="WP_188618154.1">
    <property type="nucleotide sequence ID" value="NZ_BMLV01000005.1"/>
</dbReference>
<evidence type="ECO:0000313" key="3">
    <source>
        <dbReference type="Proteomes" id="UP000620064"/>
    </source>
</evidence>
<reference evidence="3" key="1">
    <citation type="journal article" date="2019" name="Int. J. Syst. Evol. Microbiol.">
        <title>The Global Catalogue of Microorganisms (GCM) 10K type strain sequencing project: providing services to taxonomists for standard genome sequencing and annotation.</title>
        <authorList>
            <consortium name="The Broad Institute Genomics Platform"/>
            <consortium name="The Broad Institute Genome Sequencing Center for Infectious Disease"/>
            <person name="Wu L."/>
            <person name="Ma J."/>
        </authorList>
    </citation>
    <scope>NUCLEOTIDE SEQUENCE [LARGE SCALE GENOMIC DNA]</scope>
    <source>
        <strain evidence="3">CGMCC 1.7656</strain>
    </source>
</reference>
<protein>
    <recommendedName>
        <fullName evidence="4">DUF4488 domain-containing protein</fullName>
    </recommendedName>
</protein>
<comment type="caution">
    <text evidence="2">The sequence shown here is derived from an EMBL/GenBank/DDBJ whole genome shotgun (WGS) entry which is preliminary data.</text>
</comment>
<feature type="signal peptide" evidence="1">
    <location>
        <begin position="1"/>
        <end position="19"/>
    </location>
</feature>
<evidence type="ECO:0000256" key="1">
    <source>
        <dbReference type="SAM" id="SignalP"/>
    </source>
</evidence>
<name>A0ABQ2NKA2_9FLAO</name>